<dbReference type="Proteomes" id="UP000240739">
    <property type="component" value="Unassembled WGS sequence"/>
</dbReference>
<dbReference type="EMBL" id="PYYB01000005">
    <property type="protein sequence ID" value="PTL54302.1"/>
    <property type="molecule type" value="Genomic_DNA"/>
</dbReference>
<keyword evidence="2" id="KW-1185">Reference proteome</keyword>
<accession>A0A2T4UBM5</accession>
<dbReference type="OrthoDB" id="5124141at2"/>
<gene>
    <name evidence="1" type="ORF">C7Y72_21400</name>
</gene>
<organism evidence="1 2">
    <name type="scientific">Paraconexibacter algicola</name>
    <dbReference type="NCBI Taxonomy" id="2133960"/>
    <lineage>
        <taxon>Bacteria</taxon>
        <taxon>Bacillati</taxon>
        <taxon>Actinomycetota</taxon>
        <taxon>Thermoleophilia</taxon>
        <taxon>Solirubrobacterales</taxon>
        <taxon>Paraconexibacteraceae</taxon>
        <taxon>Paraconexibacter</taxon>
    </lineage>
</organism>
<sequence length="163" mass="18134">MRCKPLLLVDVDGVISLFGFTMDSCPTGSWHQIDGVAHLLSGEAAEHLLDLMSVYELVWCTGWEERADEHLPTLLGLPRLPWLSFDRNPGKGNAHWKLAAIDAHCGDRPAAWLDDALDAGCEEWARERSARGAPTLLVRTRPEVGLTRTERDTLHAWAAQLQT</sequence>
<protein>
    <recommendedName>
        <fullName evidence="3">Secreted protein</fullName>
    </recommendedName>
</protein>
<dbReference type="RefSeq" id="WP_107571244.1">
    <property type="nucleotide sequence ID" value="NZ_PYYB01000005.1"/>
</dbReference>
<evidence type="ECO:0000313" key="2">
    <source>
        <dbReference type="Proteomes" id="UP000240739"/>
    </source>
</evidence>
<name>A0A2T4UBM5_9ACTN</name>
<dbReference type="AlphaFoldDB" id="A0A2T4UBM5"/>
<proteinExistence type="predicted"/>
<evidence type="ECO:0008006" key="3">
    <source>
        <dbReference type="Google" id="ProtNLM"/>
    </source>
</evidence>
<comment type="caution">
    <text evidence="1">The sequence shown here is derived from an EMBL/GenBank/DDBJ whole genome shotgun (WGS) entry which is preliminary data.</text>
</comment>
<reference evidence="1 2" key="1">
    <citation type="submission" date="2018-03" db="EMBL/GenBank/DDBJ databases">
        <title>Aquarubrobacter algicola gen. nov., sp. nov., a novel actinobacterium isolated from shallow eutrophic lake during the end of cyanobacterial harmful algal blooms.</title>
        <authorList>
            <person name="Chun S.J."/>
        </authorList>
    </citation>
    <scope>NUCLEOTIDE SEQUENCE [LARGE SCALE GENOMIC DNA]</scope>
    <source>
        <strain evidence="1 2">Seoho-28</strain>
    </source>
</reference>
<evidence type="ECO:0000313" key="1">
    <source>
        <dbReference type="EMBL" id="PTL54302.1"/>
    </source>
</evidence>